<dbReference type="EMBL" id="FZPD01000001">
    <property type="protein sequence ID" value="SNS56377.1"/>
    <property type="molecule type" value="Genomic_DNA"/>
</dbReference>
<evidence type="ECO:0000313" key="2">
    <source>
        <dbReference type="EMBL" id="SNS56377.1"/>
    </source>
</evidence>
<keyword evidence="1" id="KW-1133">Transmembrane helix</keyword>
<protein>
    <submittedName>
        <fullName evidence="2">Uncharacterized protein</fullName>
    </submittedName>
</protein>
<organism evidence="2 3">
    <name type="scientific">Ekhidna lutea</name>
    <dbReference type="NCBI Taxonomy" id="447679"/>
    <lineage>
        <taxon>Bacteria</taxon>
        <taxon>Pseudomonadati</taxon>
        <taxon>Bacteroidota</taxon>
        <taxon>Cytophagia</taxon>
        <taxon>Cytophagales</taxon>
        <taxon>Reichenbachiellaceae</taxon>
        <taxon>Ekhidna</taxon>
    </lineage>
</organism>
<accession>A0A239FHS9</accession>
<keyword evidence="1" id="KW-0472">Membrane</keyword>
<proteinExistence type="predicted"/>
<dbReference type="Proteomes" id="UP000198393">
    <property type="component" value="Unassembled WGS sequence"/>
</dbReference>
<keyword evidence="1" id="KW-0812">Transmembrane</keyword>
<evidence type="ECO:0000256" key="1">
    <source>
        <dbReference type="SAM" id="Phobius"/>
    </source>
</evidence>
<feature type="transmembrane region" description="Helical" evidence="1">
    <location>
        <begin position="20"/>
        <end position="40"/>
    </location>
</feature>
<dbReference type="AlphaFoldDB" id="A0A239FHS9"/>
<keyword evidence="3" id="KW-1185">Reference proteome</keyword>
<gene>
    <name evidence="2" type="ORF">SAMN05421640_0675</name>
</gene>
<sequence length="358" mass="41759">MERSTSKVLFTSSSNMKKFLQKILLFIWIPIVFIGTNLIVDPSGLFIDLSEPVEHLKNNNHLGSFTNYDERSFVKEFLKRSNGEKYDIVVLGSSRSFQINTNSFKEKKRLLNLSLSQARLQDLVTIYYLLKINNITYDTLIISIDPDYFFGKPDYRWRSYERDYLNALNEFKIQNKLLVSNGVKPSALKQMLSTDIFKLSIRKILQNDLKHYELLEDSSGYKGSIKCPDGSLLYPMNKRNSGDKENISQFLRNKNYFVSNDIIVQRKTLFESMVEQITSTDKEIIFYLSPFSPRLFTINSLYKNNIELTETYLKVNLSSYTMIGGFNLNEEYPDSDMFYDLNHPKRSLVNELFAKSLD</sequence>
<name>A0A239FHS9_EKHLU</name>
<evidence type="ECO:0000313" key="3">
    <source>
        <dbReference type="Proteomes" id="UP000198393"/>
    </source>
</evidence>
<reference evidence="2 3" key="1">
    <citation type="submission" date="2017-06" db="EMBL/GenBank/DDBJ databases">
        <authorList>
            <person name="Kim H.J."/>
            <person name="Triplett B.A."/>
        </authorList>
    </citation>
    <scope>NUCLEOTIDE SEQUENCE [LARGE SCALE GENOMIC DNA]</scope>
    <source>
        <strain evidence="2 3">DSM 19307</strain>
    </source>
</reference>